<accession>A0A836KF97</accession>
<dbReference type="PANTHER" id="PTHR11626:SF2">
    <property type="entry name" value="SQUALENE SYNTHASE"/>
    <property type="match status" value="1"/>
</dbReference>
<evidence type="ECO:0000256" key="5">
    <source>
        <dbReference type="ARBA" id="ARBA00022516"/>
    </source>
</evidence>
<gene>
    <name evidence="12" type="ORF">LSCM4_03404</name>
</gene>
<evidence type="ECO:0000313" key="12">
    <source>
        <dbReference type="EMBL" id="KAG5471846.1"/>
    </source>
</evidence>
<protein>
    <recommendedName>
        <fullName evidence="4 11">Squalene synthase</fullName>
        <shortName evidence="11">SQS</shortName>
        <shortName evidence="11">SS</shortName>
        <ecNumber evidence="4 11">2.5.1.21</ecNumber>
    </recommendedName>
</protein>
<keyword evidence="13" id="KW-1185">Reference proteome</keyword>
<comment type="function">
    <text evidence="11">Catalyzes the condensation of 2 farnesyl pyrophosphate (FPP) moieties to form squalene.</text>
</comment>
<dbReference type="InterPro" id="IPR033904">
    <property type="entry name" value="Trans_IPPS_HH"/>
</dbReference>
<comment type="catalytic activity">
    <reaction evidence="11">
        <text>2 (2E,6E)-farnesyl diphosphate + NADPH + H(+) = squalene + 2 diphosphate + NADP(+)</text>
        <dbReference type="Rhea" id="RHEA:32295"/>
        <dbReference type="ChEBI" id="CHEBI:15378"/>
        <dbReference type="ChEBI" id="CHEBI:15440"/>
        <dbReference type="ChEBI" id="CHEBI:33019"/>
        <dbReference type="ChEBI" id="CHEBI:57783"/>
        <dbReference type="ChEBI" id="CHEBI:58349"/>
        <dbReference type="ChEBI" id="CHEBI:175763"/>
        <dbReference type="EC" id="2.5.1.21"/>
    </reaction>
</comment>
<dbReference type="GO" id="GO:0045338">
    <property type="term" value="P:farnesyl diphosphate metabolic process"/>
    <property type="evidence" value="ECO:0007669"/>
    <property type="project" value="InterPro"/>
</dbReference>
<dbReference type="Proteomes" id="UP000674143">
    <property type="component" value="Chromosome 31"/>
</dbReference>
<evidence type="ECO:0000313" key="13">
    <source>
        <dbReference type="Proteomes" id="UP000674143"/>
    </source>
</evidence>
<dbReference type="Pfam" id="PF00494">
    <property type="entry name" value="SQS_PSY"/>
    <property type="match status" value="1"/>
</dbReference>
<dbReference type="GO" id="GO:0005789">
    <property type="term" value="C:endoplasmic reticulum membrane"/>
    <property type="evidence" value="ECO:0007669"/>
    <property type="project" value="TreeGrafter"/>
</dbReference>
<dbReference type="SFLD" id="SFLDG01018">
    <property type="entry name" value="Squalene/Phytoene_Synthase_Lik"/>
    <property type="match status" value="1"/>
</dbReference>
<dbReference type="GO" id="GO:0055056">
    <property type="term" value="F:D-glucose transmembrane transporter activity"/>
    <property type="evidence" value="ECO:0007669"/>
    <property type="project" value="UniProtKB-UniRule"/>
</dbReference>
<comment type="similarity">
    <text evidence="3 11">Belongs to the phytoene/squalene synthase family.</text>
</comment>
<keyword evidence="10" id="KW-0472">Membrane</keyword>
<dbReference type="SMR" id="A0A836KF97"/>
<evidence type="ECO:0000256" key="1">
    <source>
        <dbReference type="ARBA" id="ARBA00001946"/>
    </source>
</evidence>
<evidence type="ECO:0000256" key="7">
    <source>
        <dbReference type="ARBA" id="ARBA00022692"/>
    </source>
</evidence>
<proteinExistence type="inferred from homology"/>
<dbReference type="RefSeq" id="XP_067060963.1">
    <property type="nucleotide sequence ID" value="XM_067205411.1"/>
</dbReference>
<dbReference type="InterPro" id="IPR019845">
    <property type="entry name" value="Squalene/phytoene_synthase_CS"/>
</dbReference>
<dbReference type="NCBIfam" id="TIGR01559">
    <property type="entry name" value="squal_synth"/>
    <property type="match status" value="1"/>
</dbReference>
<comment type="caution">
    <text evidence="12">The sequence shown here is derived from an EMBL/GenBank/DDBJ whole genome shotgun (WGS) entry which is preliminary data.</text>
</comment>
<comment type="pathway">
    <text evidence="11">Terpene metabolism; lanosterol biosynthesis; lanosterol from farnesyl diphosphate: step 1/3.</text>
</comment>
<dbReference type="KEGG" id="loi:92359345"/>
<dbReference type="SUPFAM" id="SSF48576">
    <property type="entry name" value="Terpenoid synthases"/>
    <property type="match status" value="1"/>
</dbReference>
<dbReference type="SFLD" id="SFLDS00005">
    <property type="entry name" value="Isoprenoid_Synthase_Type_I"/>
    <property type="match status" value="1"/>
</dbReference>
<evidence type="ECO:0000256" key="8">
    <source>
        <dbReference type="ARBA" id="ARBA00022989"/>
    </source>
</evidence>
<evidence type="ECO:0000256" key="11">
    <source>
        <dbReference type="RuleBase" id="RU368088"/>
    </source>
</evidence>
<keyword evidence="5" id="KW-0444">Lipid biosynthesis</keyword>
<keyword evidence="9" id="KW-0443">Lipid metabolism</keyword>
<dbReference type="InterPro" id="IPR008949">
    <property type="entry name" value="Isoprenoid_synthase_dom_sf"/>
</dbReference>
<dbReference type="InterPro" id="IPR044844">
    <property type="entry name" value="Trans_IPPS_euk-type"/>
</dbReference>
<organism evidence="12 13">
    <name type="scientific">Leishmania orientalis</name>
    <dbReference type="NCBI Taxonomy" id="2249476"/>
    <lineage>
        <taxon>Eukaryota</taxon>
        <taxon>Discoba</taxon>
        <taxon>Euglenozoa</taxon>
        <taxon>Kinetoplastea</taxon>
        <taxon>Metakinetoplastina</taxon>
        <taxon>Trypanosomatida</taxon>
        <taxon>Trypanosomatidae</taxon>
        <taxon>Leishmaniinae</taxon>
        <taxon>Leishmania</taxon>
    </lineage>
</organism>
<dbReference type="PANTHER" id="PTHR11626">
    <property type="entry name" value="FARNESYL-DIPHOSPHATE FARNESYLTRANSFERASE"/>
    <property type="match status" value="1"/>
</dbReference>
<dbReference type="FunFam" id="1.10.600.10:FF:000003">
    <property type="entry name" value="Farnesyl-diphosphate farnesyltransferase 1"/>
    <property type="match status" value="1"/>
</dbReference>
<dbReference type="Gene3D" id="1.10.600.10">
    <property type="entry name" value="Farnesyl Diphosphate Synthase"/>
    <property type="match status" value="1"/>
</dbReference>
<evidence type="ECO:0000256" key="10">
    <source>
        <dbReference type="ARBA" id="ARBA00023136"/>
    </source>
</evidence>
<dbReference type="InterPro" id="IPR006449">
    <property type="entry name" value="Squal_synth-like"/>
</dbReference>
<dbReference type="GO" id="GO:0051996">
    <property type="term" value="F:squalene synthase [NAD(P)H] activity"/>
    <property type="evidence" value="ECO:0007669"/>
    <property type="project" value="UniProtKB-UniRule"/>
</dbReference>
<dbReference type="AlphaFoldDB" id="A0A836KF97"/>
<dbReference type="PROSITE" id="PS01045">
    <property type="entry name" value="SQUALEN_PHYTOEN_SYN_2"/>
    <property type="match status" value="1"/>
</dbReference>
<dbReference type="PROSITE" id="PS01044">
    <property type="entry name" value="SQUALEN_PHYTOEN_SYN_1"/>
    <property type="match status" value="1"/>
</dbReference>
<name>A0A836KF97_9TRYP</name>
<comment type="catalytic activity">
    <reaction evidence="11">
        <text>2 (2E,6E)-farnesyl diphosphate + NADH + H(+) = squalene + 2 diphosphate + NAD(+)</text>
        <dbReference type="Rhea" id="RHEA:32299"/>
        <dbReference type="ChEBI" id="CHEBI:15378"/>
        <dbReference type="ChEBI" id="CHEBI:15440"/>
        <dbReference type="ChEBI" id="CHEBI:33019"/>
        <dbReference type="ChEBI" id="CHEBI:57540"/>
        <dbReference type="ChEBI" id="CHEBI:57945"/>
        <dbReference type="ChEBI" id="CHEBI:175763"/>
        <dbReference type="EC" id="2.5.1.21"/>
    </reaction>
</comment>
<reference evidence="12 13" key="1">
    <citation type="submission" date="2021-02" db="EMBL/GenBank/DDBJ databases">
        <title>Leishmania (Mundinia) orientalis Genome sequencing and assembly.</title>
        <authorList>
            <person name="Almutairi H."/>
            <person name="Gatherer D."/>
        </authorList>
    </citation>
    <scope>NUCLEOTIDE SEQUENCE [LARGE SCALE GENOMIC DNA]</scope>
    <source>
        <strain evidence="12">LSCM4</strain>
    </source>
</reference>
<evidence type="ECO:0000256" key="9">
    <source>
        <dbReference type="ARBA" id="ARBA00023098"/>
    </source>
</evidence>
<sequence length="414" mass="46971">MGLLSDSLVMMRVKWRLRSVKLDVPPGETDLRFCYEVMDSVSRSFAVVVAQLADQQLRDAVCIFYLVLRALDTVEDDMSVPVEVKLKELPAFHTHTNDMSWCMSGVGEGRERELLEKYQCVSRAFKKLKKDYQDVIVNICERMANGMCDFLKRPVLTKDDYNLYCHYVAGLVGHGLTHLFARCGFEDPHLDNDLTSANHMGLFLQKTNIIRDYYEDIREEPPRMFWPKEIWGVYATELSELKKESNKMAAVQCLNAMVADALVHIPHVVDYLSALRDPSVFRFCAIPQLMAIATLKEVYNNPDTFQVKVKVSRPESCRITLKATTLYSALNMLRDYCVELQEKLDMEDASSTSIANSLAAAMERIDVQLKKCVDVSYTRSLLARYPGLGGQFVLTVIDTVSGFFGGRKEMAGQA</sequence>
<dbReference type="EC" id="2.5.1.21" evidence="4 11"/>
<keyword evidence="8" id="KW-1133">Transmembrane helix</keyword>
<keyword evidence="6 11" id="KW-0808">Transferase</keyword>
<dbReference type="GO" id="GO:0008610">
    <property type="term" value="P:lipid biosynthetic process"/>
    <property type="evidence" value="ECO:0007669"/>
    <property type="project" value="InterPro"/>
</dbReference>
<dbReference type="EMBL" id="JAFHLR010000031">
    <property type="protein sequence ID" value="KAG5471846.1"/>
    <property type="molecule type" value="Genomic_DNA"/>
</dbReference>
<comment type="subcellular location">
    <subcellularLocation>
        <location evidence="2">Membrane</location>
    </subcellularLocation>
</comment>
<keyword evidence="7" id="KW-0812">Transmembrane</keyword>
<dbReference type="GeneID" id="92359345"/>
<evidence type="ECO:0000256" key="2">
    <source>
        <dbReference type="ARBA" id="ARBA00004370"/>
    </source>
</evidence>
<dbReference type="CDD" id="cd00683">
    <property type="entry name" value="Trans_IPPS_HH"/>
    <property type="match status" value="1"/>
</dbReference>
<evidence type="ECO:0000256" key="4">
    <source>
        <dbReference type="ARBA" id="ARBA00012373"/>
    </source>
</evidence>
<comment type="cofactor">
    <cofactor evidence="1 11">
        <name>Mg(2+)</name>
        <dbReference type="ChEBI" id="CHEBI:18420"/>
    </cofactor>
</comment>
<evidence type="ECO:0000256" key="6">
    <source>
        <dbReference type="ARBA" id="ARBA00022679"/>
    </source>
</evidence>
<dbReference type="UniPathway" id="UPA00767">
    <property type="reaction ID" value="UER00751"/>
</dbReference>
<evidence type="ECO:0000256" key="3">
    <source>
        <dbReference type="ARBA" id="ARBA00006251"/>
    </source>
</evidence>
<dbReference type="InterPro" id="IPR002060">
    <property type="entry name" value="Squ/phyt_synthse"/>
</dbReference>